<evidence type="ECO:0000313" key="4">
    <source>
        <dbReference type="Proteomes" id="UP000251314"/>
    </source>
</evidence>
<dbReference type="AlphaFoldDB" id="A0A329RPK1"/>
<dbReference type="Proteomes" id="UP000251314">
    <property type="component" value="Unassembled WGS sequence"/>
</dbReference>
<feature type="region of interest" description="Disordered" evidence="1">
    <location>
        <begin position="287"/>
        <end position="309"/>
    </location>
</feature>
<organism evidence="3 4">
    <name type="scientific">Phytophthora cactorum</name>
    <dbReference type="NCBI Taxonomy" id="29920"/>
    <lineage>
        <taxon>Eukaryota</taxon>
        <taxon>Sar</taxon>
        <taxon>Stramenopiles</taxon>
        <taxon>Oomycota</taxon>
        <taxon>Peronosporomycetes</taxon>
        <taxon>Peronosporales</taxon>
        <taxon>Peronosporaceae</taxon>
        <taxon>Phytophthora</taxon>
    </lineage>
</organism>
<feature type="region of interest" description="Disordered" evidence="1">
    <location>
        <begin position="36"/>
        <end position="65"/>
    </location>
</feature>
<dbReference type="SUPFAM" id="SSF57756">
    <property type="entry name" value="Retrovirus zinc finger-like domains"/>
    <property type="match status" value="1"/>
</dbReference>
<feature type="domain" description="Retrotransposon gag" evidence="2">
    <location>
        <begin position="104"/>
        <end position="188"/>
    </location>
</feature>
<dbReference type="OrthoDB" id="113887at2759"/>
<gene>
    <name evidence="3" type="ORF">PC110_g16941</name>
</gene>
<feature type="compositionally biased region" description="Low complexity" evidence="1">
    <location>
        <begin position="36"/>
        <end position="62"/>
    </location>
</feature>
<keyword evidence="4" id="KW-1185">Reference proteome</keyword>
<protein>
    <recommendedName>
        <fullName evidence="2">Retrotransposon gag domain-containing protein</fullName>
    </recommendedName>
</protein>
<evidence type="ECO:0000256" key="1">
    <source>
        <dbReference type="SAM" id="MobiDB-lite"/>
    </source>
</evidence>
<comment type="caution">
    <text evidence="3">The sequence shown here is derived from an EMBL/GenBank/DDBJ whole genome shotgun (WGS) entry which is preliminary data.</text>
</comment>
<reference evidence="3 4" key="1">
    <citation type="submission" date="2018-01" db="EMBL/GenBank/DDBJ databases">
        <title>Draft genome of the strawberry crown rot pathogen Phytophthora cactorum.</title>
        <authorList>
            <person name="Armitage A.D."/>
            <person name="Lysoe E."/>
            <person name="Nellist C.F."/>
            <person name="Harrison R.J."/>
            <person name="Brurberg M.B."/>
        </authorList>
    </citation>
    <scope>NUCLEOTIDE SEQUENCE [LARGE SCALE GENOMIC DNA]</scope>
    <source>
        <strain evidence="3 4">10300</strain>
    </source>
</reference>
<evidence type="ECO:0000259" key="2">
    <source>
        <dbReference type="Pfam" id="PF03732"/>
    </source>
</evidence>
<feature type="region of interest" description="Disordered" evidence="1">
    <location>
        <begin position="223"/>
        <end position="254"/>
    </location>
</feature>
<name>A0A329RPK1_9STRA</name>
<dbReference type="InterPro" id="IPR036875">
    <property type="entry name" value="Znf_CCHC_sf"/>
</dbReference>
<dbReference type="GO" id="GO:0003676">
    <property type="term" value="F:nucleic acid binding"/>
    <property type="evidence" value="ECO:0007669"/>
    <property type="project" value="InterPro"/>
</dbReference>
<proteinExistence type="predicted"/>
<dbReference type="Pfam" id="PF03732">
    <property type="entry name" value="Retrotrans_gag"/>
    <property type="match status" value="1"/>
</dbReference>
<dbReference type="InterPro" id="IPR005162">
    <property type="entry name" value="Retrotrans_gag_dom"/>
</dbReference>
<dbReference type="EMBL" id="MJFZ01000629">
    <property type="protein sequence ID" value="RAW26653.1"/>
    <property type="molecule type" value="Genomic_DNA"/>
</dbReference>
<evidence type="ECO:0000313" key="3">
    <source>
        <dbReference type="EMBL" id="RAW26653.1"/>
    </source>
</evidence>
<dbReference type="GO" id="GO:0008270">
    <property type="term" value="F:zinc ion binding"/>
    <property type="evidence" value="ECO:0007669"/>
    <property type="project" value="InterPro"/>
</dbReference>
<sequence>MQHADSVQQMFASLAAMMREQQQFMAQTAELQRQMAATLQQQQQVPAPQQQQQQQQSSESSALDAREYRAEGITIPRFSGTKEDDVGDYMFSAKLYFESKNIKPAAAWYREYVSHDGNFLHSVTQFEELLTSEFTAPDRQEHLRDQLLRQRQKNFSCLEDYVAAFRGIICKVEDMSDIDKAMHFQKGLLNDIKQEVKLRQFRTTTDAISFALMYDCTHFVSSRHHGRPGHQAAQRRSYQQPRQRMDEQPTPMEIGNARIISREECMRRNLCLYCKESGHRLVDCRKRQARNNSRGPSRPPHGRNSFRAN</sequence>
<accession>A0A329RPK1</accession>
<dbReference type="VEuPathDB" id="FungiDB:PC110_g16941"/>